<feature type="transmembrane region" description="Helical" evidence="11">
    <location>
        <begin position="69"/>
        <end position="89"/>
    </location>
</feature>
<dbReference type="OrthoDB" id="2019940at2759"/>
<keyword evidence="8 11" id="KW-0472">Membrane</keyword>
<dbReference type="KEGG" id="gmh:115541594"/>
<evidence type="ECO:0000313" key="13">
    <source>
        <dbReference type="Proteomes" id="UP000694546"/>
    </source>
</evidence>
<dbReference type="Pfam" id="PF03567">
    <property type="entry name" value="Sulfotransfer_2"/>
    <property type="match status" value="1"/>
</dbReference>
<dbReference type="OMA" id="RNRTETW"/>
<keyword evidence="7 11" id="KW-0333">Golgi apparatus</keyword>
<dbReference type="PANTHER" id="PTHR12137:SF2">
    <property type="entry name" value="CARBOHYDRATE SULFOTRANSFERASE 10"/>
    <property type="match status" value="1"/>
</dbReference>
<keyword evidence="3 11" id="KW-0808">Transferase</keyword>
<keyword evidence="4 11" id="KW-0812">Transmembrane</keyword>
<keyword evidence="10 11" id="KW-0119">Carbohydrate metabolism</keyword>
<keyword evidence="13" id="KW-1185">Reference proteome</keyword>
<proteinExistence type="inferred from homology"/>
<evidence type="ECO:0000256" key="11">
    <source>
        <dbReference type="RuleBase" id="RU364020"/>
    </source>
</evidence>
<name>A0A8C5FX59_GADMO</name>
<dbReference type="GeneTree" id="ENSGT00940000157128"/>
<dbReference type="GO" id="GO:0000139">
    <property type="term" value="C:Golgi membrane"/>
    <property type="evidence" value="ECO:0007669"/>
    <property type="project" value="UniProtKB-SubCell"/>
</dbReference>
<evidence type="ECO:0000256" key="2">
    <source>
        <dbReference type="ARBA" id="ARBA00006339"/>
    </source>
</evidence>
<evidence type="ECO:0000256" key="9">
    <source>
        <dbReference type="ARBA" id="ARBA00023180"/>
    </source>
</evidence>
<evidence type="ECO:0000256" key="10">
    <source>
        <dbReference type="ARBA" id="ARBA00023277"/>
    </source>
</evidence>
<keyword evidence="5 11" id="KW-0735">Signal-anchor</keyword>
<keyword evidence="9 11" id="KW-0325">Glycoprotein</keyword>
<dbReference type="GO" id="GO:0008146">
    <property type="term" value="F:sulfotransferase activity"/>
    <property type="evidence" value="ECO:0007669"/>
    <property type="project" value="InterPro"/>
</dbReference>
<keyword evidence="6 11" id="KW-1133">Transmembrane helix</keyword>
<dbReference type="EC" id="2.8.2.-" evidence="11"/>
<reference evidence="12" key="2">
    <citation type="submission" date="2025-09" db="UniProtKB">
        <authorList>
            <consortium name="Ensembl"/>
        </authorList>
    </citation>
    <scope>IDENTIFICATION</scope>
</reference>
<gene>
    <name evidence="12" type="primary">LOC115541594</name>
</gene>
<evidence type="ECO:0000256" key="5">
    <source>
        <dbReference type="ARBA" id="ARBA00022968"/>
    </source>
</evidence>
<evidence type="ECO:0000256" key="4">
    <source>
        <dbReference type="ARBA" id="ARBA00022692"/>
    </source>
</evidence>
<comment type="subcellular location">
    <subcellularLocation>
        <location evidence="1 11">Golgi apparatus membrane</location>
        <topology evidence="1 11">Single-pass type II membrane protein</topology>
    </subcellularLocation>
</comment>
<evidence type="ECO:0000256" key="7">
    <source>
        <dbReference type="ARBA" id="ARBA00023034"/>
    </source>
</evidence>
<dbReference type="Proteomes" id="UP000694546">
    <property type="component" value="Chromosome 4"/>
</dbReference>
<dbReference type="GO" id="GO:0030166">
    <property type="term" value="P:proteoglycan biosynthetic process"/>
    <property type="evidence" value="ECO:0007669"/>
    <property type="project" value="TreeGrafter"/>
</dbReference>
<reference evidence="12" key="1">
    <citation type="submission" date="2025-08" db="UniProtKB">
        <authorList>
            <consortium name="Ensembl"/>
        </authorList>
    </citation>
    <scope>IDENTIFICATION</scope>
</reference>
<evidence type="ECO:0000256" key="3">
    <source>
        <dbReference type="ARBA" id="ARBA00022679"/>
    </source>
</evidence>
<protein>
    <recommendedName>
        <fullName evidence="11">Carbohydrate sulfotransferase</fullName>
        <ecNumber evidence="11">2.8.2.-</ecNumber>
    </recommendedName>
</protein>
<evidence type="ECO:0000256" key="8">
    <source>
        <dbReference type="ARBA" id="ARBA00023136"/>
    </source>
</evidence>
<evidence type="ECO:0000313" key="12">
    <source>
        <dbReference type="Ensembl" id="ENSGMOP00000068133.1"/>
    </source>
</evidence>
<dbReference type="InterPro" id="IPR018011">
    <property type="entry name" value="Carb_sulfotrans_8-10"/>
</dbReference>
<sequence>MHCFFPLGIHCPLCCMLSKQSAPSKSTHLVPNGDTDSTPRLSRGVLSALDRVGGLHGRPVMSQTMRHRWLLLGACGWVLLILMFASKFISFRTTDDYGEKSIAQSGTLPVPVLGNKVVVATPLPGPEVPAVSVTTNLPSPLPSATDWLDVSEKRLELLSAVCKNASGKTRDPVNKFVMDRIFVCDKHKILFCQTPKVGNTQWKKVLIVLNGDYPTVDEVPEDIVHRHDKNHLRRLSSFTPSEISERLRLYFKFLIVRDPFERLISAFKDKFVENPRFEPWYKTEIAPAIIRRYRRDRRVAAGATAPAAGLRFREFVRYLGDTDGRRRHLDYEFGEAVIHWATYSELCAPCQIGYSAVGHHETLERDVPHILRGAGVEALVEYPAIPPGITRYNRTKVEQYFAGVSGAEVRKLYARYQGDFLLFGYPPPNFLWS</sequence>
<dbReference type="GeneID" id="115541594"/>
<dbReference type="RefSeq" id="XP_030209246.1">
    <property type="nucleotide sequence ID" value="XM_030353386.1"/>
</dbReference>
<dbReference type="Ensembl" id="ENSGMOT00000049576.1">
    <property type="protein sequence ID" value="ENSGMOP00000068133.1"/>
    <property type="gene ID" value="ENSGMOG00000026580.1"/>
</dbReference>
<comment type="similarity">
    <text evidence="2 11">Belongs to the sulfotransferase 2 family.</text>
</comment>
<accession>A0A8C5FX59</accession>
<dbReference type="AlphaFoldDB" id="A0A8C5FX59"/>
<evidence type="ECO:0000256" key="6">
    <source>
        <dbReference type="ARBA" id="ARBA00022989"/>
    </source>
</evidence>
<dbReference type="GO" id="GO:0016051">
    <property type="term" value="P:carbohydrate biosynthetic process"/>
    <property type="evidence" value="ECO:0007669"/>
    <property type="project" value="InterPro"/>
</dbReference>
<evidence type="ECO:0000256" key="1">
    <source>
        <dbReference type="ARBA" id="ARBA00004323"/>
    </source>
</evidence>
<dbReference type="PANTHER" id="PTHR12137">
    <property type="entry name" value="CARBOHYDRATE SULFOTRANSFERASE"/>
    <property type="match status" value="1"/>
</dbReference>
<dbReference type="InterPro" id="IPR005331">
    <property type="entry name" value="Sulfotransferase"/>
</dbReference>
<organism evidence="12 13">
    <name type="scientific">Gadus morhua</name>
    <name type="common">Atlantic cod</name>
    <dbReference type="NCBI Taxonomy" id="8049"/>
    <lineage>
        <taxon>Eukaryota</taxon>
        <taxon>Metazoa</taxon>
        <taxon>Chordata</taxon>
        <taxon>Craniata</taxon>
        <taxon>Vertebrata</taxon>
        <taxon>Euteleostomi</taxon>
        <taxon>Actinopterygii</taxon>
        <taxon>Neopterygii</taxon>
        <taxon>Teleostei</taxon>
        <taxon>Neoteleostei</taxon>
        <taxon>Acanthomorphata</taxon>
        <taxon>Zeiogadaria</taxon>
        <taxon>Gadariae</taxon>
        <taxon>Gadiformes</taxon>
        <taxon>Gadoidei</taxon>
        <taxon>Gadidae</taxon>
        <taxon>Gadus</taxon>
    </lineage>
</organism>